<comment type="similarity">
    <text evidence="2 8">Belongs to the ferritin family. Prokaryotic subfamily.</text>
</comment>
<evidence type="ECO:0000256" key="3">
    <source>
        <dbReference type="ARBA" id="ARBA00022434"/>
    </source>
</evidence>
<reference evidence="10 11" key="1">
    <citation type="submission" date="2021-03" db="EMBL/GenBank/DDBJ databases">
        <title>Genomic Encyclopedia of Type Strains, Phase IV (KMG-IV): sequencing the most valuable type-strain genomes for metagenomic binning, comparative biology and taxonomic classification.</title>
        <authorList>
            <person name="Goeker M."/>
        </authorList>
    </citation>
    <scope>NUCLEOTIDE SEQUENCE [LARGE SCALE GENOMIC DNA]</scope>
    <source>
        <strain evidence="10 11">DSM 1289</strain>
    </source>
</reference>
<keyword evidence="6 8" id="KW-0408">Iron</keyword>
<evidence type="ECO:0000313" key="11">
    <source>
        <dbReference type="Proteomes" id="UP000767291"/>
    </source>
</evidence>
<dbReference type="Gene3D" id="1.20.1260.10">
    <property type="match status" value="1"/>
</dbReference>
<keyword evidence="11" id="KW-1185">Reference proteome</keyword>
<name>A0ABS4EBC6_9FIRM</name>
<comment type="catalytic activity">
    <reaction evidence="7 8">
        <text>4 Fe(2+) + O2 + 6 H2O = 4 iron(III) oxide-hydroxide + 12 H(+)</text>
        <dbReference type="Rhea" id="RHEA:11972"/>
        <dbReference type="ChEBI" id="CHEBI:15377"/>
        <dbReference type="ChEBI" id="CHEBI:15378"/>
        <dbReference type="ChEBI" id="CHEBI:15379"/>
        <dbReference type="ChEBI" id="CHEBI:29033"/>
        <dbReference type="ChEBI" id="CHEBI:78619"/>
        <dbReference type="EC" id="1.16.3.2"/>
    </reaction>
</comment>
<dbReference type="PANTHER" id="PTHR11431">
    <property type="entry name" value="FERRITIN"/>
    <property type="match status" value="1"/>
</dbReference>
<comment type="subcellular location">
    <subcellularLocation>
        <location evidence="8">Cytoplasm</location>
    </subcellularLocation>
</comment>
<feature type="domain" description="Ferritin-like diiron" evidence="9">
    <location>
        <begin position="1"/>
        <end position="145"/>
    </location>
</feature>
<dbReference type="InterPro" id="IPR001519">
    <property type="entry name" value="Ferritin"/>
</dbReference>
<dbReference type="EC" id="1.16.3.2" evidence="8"/>
<organism evidence="10 11">
    <name type="scientific">Metaclostridioides mangenotii</name>
    <dbReference type="NCBI Taxonomy" id="1540"/>
    <lineage>
        <taxon>Bacteria</taxon>
        <taxon>Bacillati</taxon>
        <taxon>Bacillota</taxon>
        <taxon>Clostridia</taxon>
        <taxon>Peptostreptococcales</taxon>
        <taxon>Peptostreptococcaceae</taxon>
        <taxon>Metaclostridioides</taxon>
    </lineage>
</organism>
<evidence type="ECO:0000256" key="5">
    <source>
        <dbReference type="ARBA" id="ARBA00023002"/>
    </source>
</evidence>
<evidence type="ECO:0000256" key="6">
    <source>
        <dbReference type="ARBA" id="ARBA00023004"/>
    </source>
</evidence>
<dbReference type="SUPFAM" id="SSF47240">
    <property type="entry name" value="Ferritin-like"/>
    <property type="match status" value="1"/>
</dbReference>
<keyword evidence="8" id="KW-0963">Cytoplasm</keyword>
<keyword evidence="3 8" id="KW-0409">Iron storage</keyword>
<evidence type="ECO:0000256" key="2">
    <source>
        <dbReference type="ARBA" id="ARBA00006950"/>
    </source>
</evidence>
<evidence type="ECO:0000256" key="4">
    <source>
        <dbReference type="ARBA" id="ARBA00022723"/>
    </source>
</evidence>
<keyword evidence="4 8" id="KW-0479">Metal-binding</keyword>
<evidence type="ECO:0000313" key="10">
    <source>
        <dbReference type="EMBL" id="MBP1855247.1"/>
    </source>
</evidence>
<dbReference type="PANTHER" id="PTHR11431:SF127">
    <property type="entry name" value="BACTERIAL NON-HEME FERRITIN"/>
    <property type="match status" value="1"/>
</dbReference>
<evidence type="ECO:0000256" key="1">
    <source>
        <dbReference type="ARBA" id="ARBA00002485"/>
    </source>
</evidence>
<evidence type="ECO:0000256" key="7">
    <source>
        <dbReference type="ARBA" id="ARBA00048035"/>
    </source>
</evidence>
<dbReference type="InterPro" id="IPR009078">
    <property type="entry name" value="Ferritin-like_SF"/>
</dbReference>
<dbReference type="GO" id="GO:0016491">
    <property type="term" value="F:oxidoreductase activity"/>
    <property type="evidence" value="ECO:0007669"/>
    <property type="project" value="UniProtKB-KW"/>
</dbReference>
<dbReference type="RefSeq" id="WP_209456695.1">
    <property type="nucleotide sequence ID" value="NZ_BAAACS010000002.1"/>
</dbReference>
<dbReference type="InterPro" id="IPR041719">
    <property type="entry name" value="Ferritin_prok"/>
</dbReference>
<dbReference type="CDD" id="cd01055">
    <property type="entry name" value="Nonheme_Ferritin"/>
    <property type="match status" value="1"/>
</dbReference>
<evidence type="ECO:0000256" key="8">
    <source>
        <dbReference type="RuleBase" id="RU361145"/>
    </source>
</evidence>
<gene>
    <name evidence="10" type="ORF">J2Z43_001640</name>
</gene>
<proteinExistence type="inferred from homology"/>
<comment type="caution">
    <text evidence="10">The sequence shown here is derived from an EMBL/GenBank/DDBJ whole genome shotgun (WGS) entry which is preliminary data.</text>
</comment>
<evidence type="ECO:0000259" key="9">
    <source>
        <dbReference type="PROSITE" id="PS50905"/>
    </source>
</evidence>
<dbReference type="EMBL" id="JAGGJX010000002">
    <property type="protein sequence ID" value="MBP1855247.1"/>
    <property type="molecule type" value="Genomic_DNA"/>
</dbReference>
<accession>A0ABS4EBC6</accession>
<protein>
    <recommendedName>
        <fullName evidence="8">Ferritin</fullName>
        <ecNumber evidence="8">1.16.3.2</ecNumber>
    </recommendedName>
</protein>
<dbReference type="Proteomes" id="UP000767291">
    <property type="component" value="Unassembled WGS sequence"/>
</dbReference>
<dbReference type="InterPro" id="IPR012347">
    <property type="entry name" value="Ferritin-like"/>
</dbReference>
<comment type="function">
    <text evidence="1 8">Iron-storage protein.</text>
</comment>
<dbReference type="InterPro" id="IPR009040">
    <property type="entry name" value="Ferritin-like_diiron"/>
</dbReference>
<keyword evidence="5 10" id="KW-0560">Oxidoreductase</keyword>
<dbReference type="Pfam" id="PF00210">
    <property type="entry name" value="Ferritin"/>
    <property type="match status" value="1"/>
</dbReference>
<dbReference type="InterPro" id="IPR008331">
    <property type="entry name" value="Ferritin_DPS_dom"/>
</dbReference>
<dbReference type="PROSITE" id="PS50905">
    <property type="entry name" value="FERRITIN_LIKE"/>
    <property type="match status" value="1"/>
</dbReference>
<sequence length="171" mass="20012">MVSKKLFDKLNAQVNFEIYSSYVYLAMASYAESIDLSGFANFFRVQVQEELSHAMKLYDYIFQKDGMVTLEEIPKPKAEYKDILEVIEEAFDHEKLVTSKIYDLMDVATEEKEHATKSVLQWYVDEQVEEEDNFHNLVKKVKRAKDNQVALYMLDDELAQRVYVPPTTTNN</sequence>